<dbReference type="PANTHER" id="PTHR30041">
    <property type="entry name" value="ARSENATE REDUCTASE"/>
    <property type="match status" value="1"/>
</dbReference>
<name>A0ABS6UQZ4_9PSEU</name>
<keyword evidence="2 4" id="KW-0560">Oxidoreductase</keyword>
<sequence length="116" mass="12820">MIVWHNPRCSKSRGVLQVLAEAGVTPEVVRYLDTPPSRAEIEDVLRLLGTDDPASVVRTGEPAYRELGLAGADRDTLLDALAAHPSLIERPIVIDGDRAVLARPPERVRELLDRHR</sequence>
<dbReference type="Proteomes" id="UP000694287">
    <property type="component" value="Unassembled WGS sequence"/>
</dbReference>
<evidence type="ECO:0000313" key="5">
    <source>
        <dbReference type="Proteomes" id="UP000694287"/>
    </source>
</evidence>
<dbReference type="EMBL" id="JADQDK010000001">
    <property type="protein sequence ID" value="MBW0134680.1"/>
    <property type="molecule type" value="Genomic_DNA"/>
</dbReference>
<dbReference type="NCBIfam" id="TIGR00014">
    <property type="entry name" value="arsC"/>
    <property type="match status" value="1"/>
</dbReference>
<evidence type="ECO:0000256" key="3">
    <source>
        <dbReference type="PROSITE-ProRule" id="PRU01282"/>
    </source>
</evidence>
<evidence type="ECO:0000256" key="2">
    <source>
        <dbReference type="ARBA" id="ARBA00023002"/>
    </source>
</evidence>
<organism evidence="4 5">
    <name type="scientific">Pseudonocardia abyssalis</name>
    <dbReference type="NCBI Taxonomy" id="2792008"/>
    <lineage>
        <taxon>Bacteria</taxon>
        <taxon>Bacillati</taxon>
        <taxon>Actinomycetota</taxon>
        <taxon>Actinomycetes</taxon>
        <taxon>Pseudonocardiales</taxon>
        <taxon>Pseudonocardiaceae</taxon>
        <taxon>Pseudonocardia</taxon>
    </lineage>
</organism>
<dbReference type="GO" id="GO:0008794">
    <property type="term" value="F:arsenate reductase (glutaredoxin) activity"/>
    <property type="evidence" value="ECO:0007669"/>
    <property type="project" value="UniProtKB-EC"/>
</dbReference>
<comment type="similarity">
    <text evidence="1 3">Belongs to the ArsC family.</text>
</comment>
<dbReference type="PANTHER" id="PTHR30041:SF4">
    <property type="entry name" value="ARSENATE REDUCTASE"/>
    <property type="match status" value="1"/>
</dbReference>
<protein>
    <submittedName>
        <fullName evidence="4">Arsenate reductase (Glutaredoxin)</fullName>
        <ecNumber evidence="4">1.20.4.1</ecNumber>
    </submittedName>
</protein>
<dbReference type="RefSeq" id="WP_218603614.1">
    <property type="nucleotide sequence ID" value="NZ_JADQDJ010000143.1"/>
</dbReference>
<evidence type="ECO:0000256" key="1">
    <source>
        <dbReference type="ARBA" id="ARBA00007198"/>
    </source>
</evidence>
<proteinExistence type="inferred from homology"/>
<reference evidence="4 5" key="1">
    <citation type="submission" date="2020-11" db="EMBL/GenBank/DDBJ databases">
        <title>Pseudonocardia abyssalis sp. nov. and Pseudonocardia oceani sp. nov., description and phylogenomic analysis of two novel actinomycetes isolated from the deep Southern Ocean.</title>
        <authorList>
            <person name="Parra J."/>
        </authorList>
    </citation>
    <scope>NUCLEOTIDE SEQUENCE [LARGE SCALE GENOMIC DNA]</scope>
    <source>
        <strain evidence="4 5">KRD-168</strain>
    </source>
</reference>
<dbReference type="InterPro" id="IPR006659">
    <property type="entry name" value="Arsenate_reductase"/>
</dbReference>
<keyword evidence="5" id="KW-1185">Reference proteome</keyword>
<evidence type="ECO:0000313" key="4">
    <source>
        <dbReference type="EMBL" id="MBW0134680.1"/>
    </source>
</evidence>
<comment type="caution">
    <text evidence="4">The sequence shown here is derived from an EMBL/GenBank/DDBJ whole genome shotgun (WGS) entry which is preliminary data.</text>
</comment>
<dbReference type="CDD" id="cd03034">
    <property type="entry name" value="ArsC_ArsC"/>
    <property type="match status" value="1"/>
</dbReference>
<dbReference type="InterPro" id="IPR006660">
    <property type="entry name" value="Arsenate_reductase-like"/>
</dbReference>
<dbReference type="EC" id="1.20.4.1" evidence="4"/>
<dbReference type="PROSITE" id="PS51353">
    <property type="entry name" value="ARSC"/>
    <property type="match status" value="1"/>
</dbReference>
<dbReference type="Pfam" id="PF03960">
    <property type="entry name" value="ArsC"/>
    <property type="match status" value="1"/>
</dbReference>
<gene>
    <name evidence="4" type="primary">arsC</name>
    <name evidence="4" type="ORF">I4I81_10460</name>
</gene>
<accession>A0ABS6UQZ4</accession>